<reference evidence="4 5" key="1">
    <citation type="submission" date="2017-03" db="EMBL/GenBank/DDBJ databases">
        <title>Widespread Adenine N6-methylation of Active Genes in Fungi.</title>
        <authorList>
            <consortium name="DOE Joint Genome Institute"/>
            <person name="Mondo S.J."/>
            <person name="Dannebaum R.O."/>
            <person name="Kuo R.C."/>
            <person name="Louie K.B."/>
            <person name="Bewick A.J."/>
            <person name="Labutti K."/>
            <person name="Haridas S."/>
            <person name="Kuo A."/>
            <person name="Salamov A."/>
            <person name="Ahrendt S.R."/>
            <person name="Lau R."/>
            <person name="Bowen B.P."/>
            <person name="Lipzen A."/>
            <person name="Sullivan W."/>
            <person name="Andreopoulos W.B."/>
            <person name="Clum A."/>
            <person name="Lindquist E."/>
            <person name="Daum C."/>
            <person name="Northen T.R."/>
            <person name="Ramamoorthy G."/>
            <person name="Schmitz R.J."/>
            <person name="Gryganskyi A."/>
            <person name="Culley D."/>
            <person name="Magnuson J."/>
            <person name="James T.Y."/>
            <person name="O'Malley M.A."/>
            <person name="Stajich J.E."/>
            <person name="Spatafora J.W."/>
            <person name="Visel A."/>
            <person name="Grigoriev I.V."/>
        </authorList>
    </citation>
    <scope>NUCLEOTIDE SEQUENCE [LARGE SCALE GENOMIC DNA]</scope>
    <source>
        <strain evidence="4 5">NRRL Y-17943</strain>
    </source>
</reference>
<keyword evidence="2" id="KW-0472">Membrane</keyword>
<feature type="region of interest" description="Disordered" evidence="1">
    <location>
        <begin position="169"/>
        <end position="204"/>
    </location>
</feature>
<name>A0A1Y1UGD0_9TREE</name>
<feature type="compositionally biased region" description="Low complexity" evidence="1">
    <location>
        <begin position="499"/>
        <end position="519"/>
    </location>
</feature>
<organism evidence="4 5">
    <name type="scientific">Kockovaella imperatae</name>
    <dbReference type="NCBI Taxonomy" id="4999"/>
    <lineage>
        <taxon>Eukaryota</taxon>
        <taxon>Fungi</taxon>
        <taxon>Dikarya</taxon>
        <taxon>Basidiomycota</taxon>
        <taxon>Agaricomycotina</taxon>
        <taxon>Tremellomycetes</taxon>
        <taxon>Tremellales</taxon>
        <taxon>Cuniculitremaceae</taxon>
        <taxon>Kockovaella</taxon>
    </lineage>
</organism>
<keyword evidence="2" id="KW-0812">Transmembrane</keyword>
<dbReference type="Proteomes" id="UP000193218">
    <property type="component" value="Unassembled WGS sequence"/>
</dbReference>
<evidence type="ECO:0000256" key="2">
    <source>
        <dbReference type="SAM" id="Phobius"/>
    </source>
</evidence>
<protein>
    <recommendedName>
        <fullName evidence="3">Membrane anchor Opy2 N-terminal domain-containing protein</fullName>
    </recommendedName>
</protein>
<feature type="region of interest" description="Disordered" evidence="1">
    <location>
        <begin position="99"/>
        <end position="155"/>
    </location>
</feature>
<feature type="compositionally biased region" description="Low complexity" evidence="1">
    <location>
        <begin position="195"/>
        <end position="204"/>
    </location>
</feature>
<comment type="caution">
    <text evidence="4">The sequence shown here is derived from an EMBL/GenBank/DDBJ whole genome shotgun (WGS) entry which is preliminary data.</text>
</comment>
<dbReference type="InterPro" id="IPR018571">
    <property type="entry name" value="Membrane_anchor_Opy2_N"/>
</dbReference>
<feature type="region of interest" description="Disordered" evidence="1">
    <location>
        <begin position="499"/>
        <end position="556"/>
    </location>
</feature>
<keyword evidence="5" id="KW-1185">Reference proteome</keyword>
<evidence type="ECO:0000313" key="4">
    <source>
        <dbReference type="EMBL" id="ORX37120.1"/>
    </source>
</evidence>
<evidence type="ECO:0000259" key="3">
    <source>
        <dbReference type="Pfam" id="PF09463"/>
    </source>
</evidence>
<dbReference type="AlphaFoldDB" id="A0A1Y1UGD0"/>
<dbReference type="Pfam" id="PF09463">
    <property type="entry name" value="Opy2"/>
    <property type="match status" value="1"/>
</dbReference>
<evidence type="ECO:0000256" key="1">
    <source>
        <dbReference type="SAM" id="MobiDB-lite"/>
    </source>
</evidence>
<dbReference type="InParanoid" id="A0A1Y1UGD0"/>
<dbReference type="GeneID" id="33554560"/>
<feature type="region of interest" description="Disordered" evidence="1">
    <location>
        <begin position="238"/>
        <end position="272"/>
    </location>
</feature>
<dbReference type="OrthoDB" id="2402916at2759"/>
<proteinExistence type="predicted"/>
<sequence length="598" mass="62593">MSLNHLLARDGCISCNENPTCNCAAGEQCILTSRTCSQCPQIECLPVPSSSGGINPGVIAGPVVAVLVIVSLALFWWLRRKKRRDLRRLEQLAERARKAESTFQLSHPNSPAPHIASSINRSTSSRSPAPSTGSRLPAPPPSASRRASPLPPASVNAEFQDEHGAQVRVYGPNGTINLDPRHPDNGGDPFSDRQSVSTAATSTHSTNIIPIQYIPSSRSEDAMSTAQAARTLDEARQNLFRPGAPARPARSGDSSWKDPRSPGGLSTVPRIRDSYVSDNSAAPSFLSGASYDVHNDAPKIVTSRQVHVGRVQQAEVVHMGRGNQRTLSPSRGLEDELDEKEEWDRTPTPATFGGRPPPTPTSPGYGTQEGLRSDNASGRDVLSSPGGGSNDLRFSMDSLAYRDSMSSMGTFRYLAQPDPQAIDQMPMTATPRLIGPGALRNVTAAAAAAAAAAAGGSTMRPNPPFAAANAGAGRDSTFSNRSYADSVLSGFPMIPPTQAGSSSGSFMASASGVPQSSSSNTLDGNATVPRPPPGSFKPPLGVEGQTPNAPSGRPLTAASVADSFLGTFPFVPPNIDDLAELPSAALPTAAVAPEMARR</sequence>
<feature type="region of interest" description="Disordered" evidence="1">
    <location>
        <begin position="319"/>
        <end position="392"/>
    </location>
</feature>
<feature type="region of interest" description="Disordered" evidence="1">
    <location>
        <begin position="454"/>
        <end position="476"/>
    </location>
</feature>
<dbReference type="EMBL" id="NBSH01000006">
    <property type="protein sequence ID" value="ORX37120.1"/>
    <property type="molecule type" value="Genomic_DNA"/>
</dbReference>
<gene>
    <name evidence="4" type="ORF">BD324DRAFT_426692</name>
</gene>
<keyword evidence="2" id="KW-1133">Transmembrane helix</keyword>
<feature type="compositionally biased region" description="Low complexity" evidence="1">
    <location>
        <begin position="117"/>
        <end position="136"/>
    </location>
</feature>
<dbReference type="RefSeq" id="XP_021871158.1">
    <property type="nucleotide sequence ID" value="XM_022012752.1"/>
</dbReference>
<accession>A0A1Y1UGD0</accession>
<evidence type="ECO:0000313" key="5">
    <source>
        <dbReference type="Proteomes" id="UP000193218"/>
    </source>
</evidence>
<dbReference type="STRING" id="4999.A0A1Y1UGD0"/>
<feature type="domain" description="Membrane anchor Opy2 N-terminal" evidence="3">
    <location>
        <begin position="12"/>
        <end position="44"/>
    </location>
</feature>
<feature type="transmembrane region" description="Helical" evidence="2">
    <location>
        <begin position="58"/>
        <end position="78"/>
    </location>
</feature>